<feature type="domain" description="HTH luxR-type" evidence="5">
    <location>
        <begin position="134"/>
        <end position="190"/>
    </location>
</feature>
<dbReference type="SMART" id="SM00421">
    <property type="entry name" value="HTH_LUXR"/>
    <property type="match status" value="1"/>
</dbReference>
<dbReference type="GO" id="GO:0016987">
    <property type="term" value="F:sigma factor activity"/>
    <property type="evidence" value="ECO:0007669"/>
    <property type="project" value="UniProtKB-KW"/>
</dbReference>
<dbReference type="Gene3D" id="1.10.10.10">
    <property type="entry name" value="Winged helix-like DNA-binding domain superfamily/Winged helix DNA-binding domain"/>
    <property type="match status" value="1"/>
</dbReference>
<dbReference type="InterPro" id="IPR007627">
    <property type="entry name" value="RNA_pol_sigma70_r2"/>
</dbReference>
<evidence type="ECO:0000256" key="2">
    <source>
        <dbReference type="ARBA" id="ARBA00023015"/>
    </source>
</evidence>
<evidence type="ECO:0000256" key="3">
    <source>
        <dbReference type="ARBA" id="ARBA00023082"/>
    </source>
</evidence>
<dbReference type="InterPro" id="IPR039425">
    <property type="entry name" value="RNA_pol_sigma-70-like"/>
</dbReference>
<accession>A0A9D1UZF7</accession>
<dbReference type="PANTHER" id="PTHR43133:SF46">
    <property type="entry name" value="RNA POLYMERASE SIGMA-70 FACTOR ECF SUBFAMILY"/>
    <property type="match status" value="1"/>
</dbReference>
<organism evidence="6 7">
    <name type="scientific">Candidatus Odoribacter faecigallinarum</name>
    <dbReference type="NCBI Taxonomy" id="2838706"/>
    <lineage>
        <taxon>Bacteria</taxon>
        <taxon>Pseudomonadati</taxon>
        <taxon>Bacteroidota</taxon>
        <taxon>Bacteroidia</taxon>
        <taxon>Bacteroidales</taxon>
        <taxon>Odoribacteraceae</taxon>
        <taxon>Odoribacter</taxon>
    </lineage>
</organism>
<dbReference type="InterPro" id="IPR013325">
    <property type="entry name" value="RNA_pol_sigma_r2"/>
</dbReference>
<dbReference type="InterPro" id="IPR014284">
    <property type="entry name" value="RNA_pol_sigma-70_dom"/>
</dbReference>
<comment type="similarity">
    <text evidence="1">Belongs to the sigma-70 factor family. ECF subfamily.</text>
</comment>
<sequence>MGIPPYTEPEDLWASLRKGDEKAFSDVFRLYYPDLFNYAGRIIRDEEQAKDVVQEVFCRLFENRLQLDVKTSLKSYLYKSVYNQCMDLIRHRKAVRGYESEKALDVYLDEIIQLPEAELRLLNQETGDAIQQAIERLPERCREVFCLSKLEGLSNKEIAERLGISVKTVENQMTTALKRLRKDLEWLLLVFLFMHL</sequence>
<dbReference type="InterPro" id="IPR014327">
    <property type="entry name" value="RNA_pol_sigma70_bacteroid"/>
</dbReference>
<gene>
    <name evidence="6" type="ORF">H9863_03950</name>
</gene>
<evidence type="ECO:0000256" key="1">
    <source>
        <dbReference type="ARBA" id="ARBA00010641"/>
    </source>
</evidence>
<reference evidence="6" key="1">
    <citation type="journal article" date="2021" name="PeerJ">
        <title>Extensive microbial diversity within the chicken gut microbiome revealed by metagenomics and culture.</title>
        <authorList>
            <person name="Gilroy R."/>
            <person name="Ravi A."/>
            <person name="Getino M."/>
            <person name="Pursley I."/>
            <person name="Horton D.L."/>
            <person name="Alikhan N.F."/>
            <person name="Baker D."/>
            <person name="Gharbi K."/>
            <person name="Hall N."/>
            <person name="Watson M."/>
            <person name="Adriaenssens E.M."/>
            <person name="Foster-Nyarko E."/>
            <person name="Jarju S."/>
            <person name="Secka A."/>
            <person name="Antonio M."/>
            <person name="Oren A."/>
            <person name="Chaudhuri R.R."/>
            <person name="La Ragione R."/>
            <person name="Hildebrand F."/>
            <person name="Pallen M.J."/>
        </authorList>
    </citation>
    <scope>NUCLEOTIDE SEQUENCE</scope>
    <source>
        <strain evidence="6">23274</strain>
    </source>
</reference>
<dbReference type="EMBL" id="DXFT01000080">
    <property type="protein sequence ID" value="HIX03256.1"/>
    <property type="molecule type" value="Genomic_DNA"/>
</dbReference>
<dbReference type="Proteomes" id="UP000824202">
    <property type="component" value="Unassembled WGS sequence"/>
</dbReference>
<dbReference type="InterPro" id="IPR000792">
    <property type="entry name" value="Tscrpt_reg_LuxR_C"/>
</dbReference>
<reference evidence="6" key="2">
    <citation type="submission" date="2021-04" db="EMBL/GenBank/DDBJ databases">
        <authorList>
            <person name="Gilroy R."/>
        </authorList>
    </citation>
    <scope>NUCLEOTIDE SEQUENCE</scope>
    <source>
        <strain evidence="6">23274</strain>
    </source>
</reference>
<dbReference type="Pfam" id="PF04542">
    <property type="entry name" value="Sigma70_r2"/>
    <property type="match status" value="1"/>
</dbReference>
<dbReference type="CDD" id="cd06171">
    <property type="entry name" value="Sigma70_r4"/>
    <property type="match status" value="1"/>
</dbReference>
<evidence type="ECO:0000256" key="4">
    <source>
        <dbReference type="ARBA" id="ARBA00023163"/>
    </source>
</evidence>
<keyword evidence="4" id="KW-0804">Transcription</keyword>
<protein>
    <submittedName>
        <fullName evidence="6">RNA polymerase sigma-70 factor</fullName>
    </submittedName>
</protein>
<dbReference type="AlphaFoldDB" id="A0A9D1UZF7"/>
<dbReference type="Pfam" id="PF08281">
    <property type="entry name" value="Sigma70_r4_2"/>
    <property type="match status" value="1"/>
</dbReference>
<proteinExistence type="inferred from homology"/>
<evidence type="ECO:0000259" key="5">
    <source>
        <dbReference type="SMART" id="SM00421"/>
    </source>
</evidence>
<dbReference type="GO" id="GO:0003677">
    <property type="term" value="F:DNA binding"/>
    <property type="evidence" value="ECO:0007669"/>
    <property type="project" value="InterPro"/>
</dbReference>
<dbReference type="InterPro" id="IPR013249">
    <property type="entry name" value="RNA_pol_sigma70_r4_t2"/>
</dbReference>
<dbReference type="PRINTS" id="PR00038">
    <property type="entry name" value="HTHLUXR"/>
</dbReference>
<keyword evidence="2" id="KW-0805">Transcription regulation</keyword>
<keyword evidence="3" id="KW-0731">Sigma factor</keyword>
<evidence type="ECO:0000313" key="6">
    <source>
        <dbReference type="EMBL" id="HIX03256.1"/>
    </source>
</evidence>
<dbReference type="InterPro" id="IPR036388">
    <property type="entry name" value="WH-like_DNA-bd_sf"/>
</dbReference>
<dbReference type="Gene3D" id="1.10.1740.10">
    <property type="match status" value="1"/>
</dbReference>
<dbReference type="SUPFAM" id="SSF88946">
    <property type="entry name" value="Sigma2 domain of RNA polymerase sigma factors"/>
    <property type="match status" value="1"/>
</dbReference>
<dbReference type="SUPFAM" id="SSF88659">
    <property type="entry name" value="Sigma3 and sigma4 domains of RNA polymerase sigma factors"/>
    <property type="match status" value="1"/>
</dbReference>
<dbReference type="NCBIfam" id="TIGR02985">
    <property type="entry name" value="Sig70_bacteroi1"/>
    <property type="match status" value="1"/>
</dbReference>
<name>A0A9D1UZF7_9BACT</name>
<dbReference type="InterPro" id="IPR013324">
    <property type="entry name" value="RNA_pol_sigma_r3/r4-like"/>
</dbReference>
<comment type="caution">
    <text evidence="6">The sequence shown here is derived from an EMBL/GenBank/DDBJ whole genome shotgun (WGS) entry which is preliminary data.</text>
</comment>
<dbReference type="GO" id="GO:0006352">
    <property type="term" value="P:DNA-templated transcription initiation"/>
    <property type="evidence" value="ECO:0007669"/>
    <property type="project" value="InterPro"/>
</dbReference>
<evidence type="ECO:0000313" key="7">
    <source>
        <dbReference type="Proteomes" id="UP000824202"/>
    </source>
</evidence>
<dbReference type="PANTHER" id="PTHR43133">
    <property type="entry name" value="RNA POLYMERASE ECF-TYPE SIGMA FACTO"/>
    <property type="match status" value="1"/>
</dbReference>
<dbReference type="NCBIfam" id="TIGR02937">
    <property type="entry name" value="sigma70-ECF"/>
    <property type="match status" value="1"/>
</dbReference>